<gene>
    <name evidence="11" type="ORF">IOQ59_19600</name>
</gene>
<dbReference type="AlphaFoldDB" id="A0A8J7FG37"/>
<keyword evidence="11" id="KW-0969">Cilium</keyword>
<reference evidence="11" key="1">
    <citation type="submission" date="2020-10" db="EMBL/GenBank/DDBJ databases">
        <title>Bacterium isolated from coastal waters sediment.</title>
        <authorList>
            <person name="Chen R.-J."/>
            <person name="Lu D.-C."/>
            <person name="Zhu K.-L."/>
            <person name="Du Z.-J."/>
        </authorList>
    </citation>
    <scope>NUCLEOTIDE SEQUENCE</scope>
    <source>
        <strain evidence="11">N1Y112</strain>
    </source>
</reference>
<name>A0A8J7FG37_9GAMM</name>
<protein>
    <submittedName>
        <fullName evidence="11">Flagellar motor protein MotB</fullName>
    </submittedName>
</protein>
<evidence type="ECO:0000256" key="2">
    <source>
        <dbReference type="ARBA" id="ARBA00008914"/>
    </source>
</evidence>
<proteinExistence type="inferred from homology"/>
<evidence type="ECO:0000256" key="6">
    <source>
        <dbReference type="ARBA" id="ARBA00023136"/>
    </source>
</evidence>
<evidence type="ECO:0000256" key="5">
    <source>
        <dbReference type="ARBA" id="ARBA00022989"/>
    </source>
</evidence>
<feature type="domain" description="OmpA-like" evidence="10">
    <location>
        <begin position="150"/>
        <end position="271"/>
    </location>
</feature>
<dbReference type="Proteomes" id="UP000640333">
    <property type="component" value="Unassembled WGS sequence"/>
</dbReference>
<dbReference type="RefSeq" id="WP_193955168.1">
    <property type="nucleotide sequence ID" value="NZ_JADEYS010000028.1"/>
</dbReference>
<evidence type="ECO:0000256" key="4">
    <source>
        <dbReference type="ARBA" id="ARBA00022692"/>
    </source>
</evidence>
<dbReference type="CDD" id="cd07185">
    <property type="entry name" value="OmpA_C-like"/>
    <property type="match status" value="1"/>
</dbReference>
<evidence type="ECO:0000256" key="9">
    <source>
        <dbReference type="SAM" id="Phobius"/>
    </source>
</evidence>
<feature type="transmembrane region" description="Helical" evidence="9">
    <location>
        <begin position="17"/>
        <end position="37"/>
    </location>
</feature>
<keyword evidence="4 9" id="KW-0812">Transmembrane</keyword>
<evidence type="ECO:0000313" key="11">
    <source>
        <dbReference type="EMBL" id="MBE9399472.1"/>
    </source>
</evidence>
<accession>A0A8J7FG37</accession>
<dbReference type="GO" id="GO:0005886">
    <property type="term" value="C:plasma membrane"/>
    <property type="evidence" value="ECO:0007669"/>
    <property type="project" value="UniProtKB-SubCell"/>
</dbReference>
<evidence type="ECO:0000256" key="8">
    <source>
        <dbReference type="SAM" id="MobiDB-lite"/>
    </source>
</evidence>
<dbReference type="InterPro" id="IPR006665">
    <property type="entry name" value="OmpA-like"/>
</dbReference>
<evidence type="ECO:0000313" key="12">
    <source>
        <dbReference type="Proteomes" id="UP000640333"/>
    </source>
</evidence>
<keyword evidence="12" id="KW-1185">Reference proteome</keyword>
<keyword evidence="11" id="KW-0966">Cell projection</keyword>
<dbReference type="InterPro" id="IPR036737">
    <property type="entry name" value="OmpA-like_sf"/>
</dbReference>
<organism evidence="11 12">
    <name type="scientific">Pontibacterium sinense</name>
    <dbReference type="NCBI Taxonomy" id="2781979"/>
    <lineage>
        <taxon>Bacteria</taxon>
        <taxon>Pseudomonadati</taxon>
        <taxon>Pseudomonadota</taxon>
        <taxon>Gammaproteobacteria</taxon>
        <taxon>Oceanospirillales</taxon>
        <taxon>Oceanospirillaceae</taxon>
        <taxon>Pontibacterium</taxon>
    </lineage>
</organism>
<keyword evidence="5 9" id="KW-1133">Transmembrane helix</keyword>
<keyword evidence="11" id="KW-0282">Flagellum</keyword>
<comment type="similarity">
    <text evidence="2">Belongs to the MotB family.</text>
</comment>
<dbReference type="PANTHER" id="PTHR30329">
    <property type="entry name" value="STATOR ELEMENT OF FLAGELLAR MOTOR COMPLEX"/>
    <property type="match status" value="1"/>
</dbReference>
<evidence type="ECO:0000256" key="7">
    <source>
        <dbReference type="PROSITE-ProRule" id="PRU00473"/>
    </source>
</evidence>
<dbReference type="Pfam" id="PF13677">
    <property type="entry name" value="MotB_plug"/>
    <property type="match status" value="1"/>
</dbReference>
<keyword evidence="3" id="KW-1003">Cell membrane</keyword>
<dbReference type="InterPro" id="IPR025713">
    <property type="entry name" value="MotB-like_N_dom"/>
</dbReference>
<evidence type="ECO:0000259" key="10">
    <source>
        <dbReference type="PROSITE" id="PS51123"/>
    </source>
</evidence>
<dbReference type="PROSITE" id="PS51123">
    <property type="entry name" value="OMPA_2"/>
    <property type="match status" value="1"/>
</dbReference>
<dbReference type="Pfam" id="PF00691">
    <property type="entry name" value="OmpA"/>
    <property type="match status" value="1"/>
</dbReference>
<dbReference type="SUPFAM" id="SSF103088">
    <property type="entry name" value="OmpA-like"/>
    <property type="match status" value="1"/>
</dbReference>
<keyword evidence="6 7" id="KW-0472">Membrane</keyword>
<dbReference type="Gene3D" id="3.30.1330.60">
    <property type="entry name" value="OmpA-like domain"/>
    <property type="match status" value="1"/>
</dbReference>
<sequence>MKTKHQFPDEGSESGWLMTYADLMTLLLVFFVLLFSISSVEKDKFELVVNALQVEFQGDLSANSLVDLSVIAPVTTDIPQPLKIDVTETSIKTSDAADGDQGGDKSSPNLTTAPVAETDLQDWELMVRDLQEAVDNQKLAEHATVSMPKDGVVKIVVDGSVFFEVGSARLNKRINPFVNVLLDTMYQHGRYRMNIQGHTDDTPIDTDQFPSNWELSAVRATTVLRYLVRGGVQPERLSATGYGDSVPLAPNSSYVNRARNRRIEFVLEKSDD</sequence>
<comment type="caution">
    <text evidence="11">The sequence shown here is derived from an EMBL/GenBank/DDBJ whole genome shotgun (WGS) entry which is preliminary data.</text>
</comment>
<feature type="region of interest" description="Disordered" evidence="8">
    <location>
        <begin position="93"/>
        <end position="113"/>
    </location>
</feature>
<dbReference type="InterPro" id="IPR050330">
    <property type="entry name" value="Bact_OuterMem_StrucFunc"/>
</dbReference>
<evidence type="ECO:0000256" key="3">
    <source>
        <dbReference type="ARBA" id="ARBA00022475"/>
    </source>
</evidence>
<comment type="subcellular location">
    <subcellularLocation>
        <location evidence="1">Cell membrane</location>
        <topology evidence="1">Single-pass membrane protein</topology>
    </subcellularLocation>
</comment>
<dbReference type="PANTHER" id="PTHR30329:SF21">
    <property type="entry name" value="LIPOPROTEIN YIAD-RELATED"/>
    <property type="match status" value="1"/>
</dbReference>
<evidence type="ECO:0000256" key="1">
    <source>
        <dbReference type="ARBA" id="ARBA00004162"/>
    </source>
</evidence>
<dbReference type="EMBL" id="JADEYS010000028">
    <property type="protein sequence ID" value="MBE9399472.1"/>
    <property type="molecule type" value="Genomic_DNA"/>
</dbReference>